<sequence length="150" mass="15978">MDVCISHVIGTTAPSTPESGFMSSPRSGLDHIRTRSRSRGSPPSPRPTYVSPRSWASRKTSMEQHSPGVDFVDAVNVSVNGSSGNGTNCVRIKLPPNSRAEHYREAVGNLDSELDNKLRNMNLIGKPLGAVPRINATFTGGPSLSHGRGA</sequence>
<evidence type="ECO:0000256" key="1">
    <source>
        <dbReference type="SAM" id="MobiDB-lite"/>
    </source>
</evidence>
<comment type="caution">
    <text evidence="2">The sequence shown here is derived from an EMBL/GenBank/DDBJ whole genome shotgun (WGS) entry which is preliminary data.</text>
</comment>
<keyword evidence="3" id="KW-1185">Reference proteome</keyword>
<gene>
    <name evidence="2" type="ORF">NQ317_018193</name>
</gene>
<evidence type="ECO:0000313" key="3">
    <source>
        <dbReference type="Proteomes" id="UP001162164"/>
    </source>
</evidence>
<feature type="region of interest" description="Disordered" evidence="1">
    <location>
        <begin position="9"/>
        <end position="67"/>
    </location>
</feature>
<evidence type="ECO:0000313" key="2">
    <source>
        <dbReference type="EMBL" id="KAJ8982780.1"/>
    </source>
</evidence>
<feature type="compositionally biased region" description="Polar residues" evidence="1">
    <location>
        <begin position="12"/>
        <end position="26"/>
    </location>
</feature>
<dbReference type="Proteomes" id="UP001162164">
    <property type="component" value="Unassembled WGS sequence"/>
</dbReference>
<organism evidence="2 3">
    <name type="scientific">Molorchus minor</name>
    <dbReference type="NCBI Taxonomy" id="1323400"/>
    <lineage>
        <taxon>Eukaryota</taxon>
        <taxon>Metazoa</taxon>
        <taxon>Ecdysozoa</taxon>
        <taxon>Arthropoda</taxon>
        <taxon>Hexapoda</taxon>
        <taxon>Insecta</taxon>
        <taxon>Pterygota</taxon>
        <taxon>Neoptera</taxon>
        <taxon>Endopterygota</taxon>
        <taxon>Coleoptera</taxon>
        <taxon>Polyphaga</taxon>
        <taxon>Cucujiformia</taxon>
        <taxon>Chrysomeloidea</taxon>
        <taxon>Cerambycidae</taxon>
        <taxon>Lamiinae</taxon>
        <taxon>Monochamini</taxon>
        <taxon>Molorchus</taxon>
    </lineage>
</organism>
<name>A0ABQ9JWU0_9CUCU</name>
<accession>A0ABQ9JWU0</accession>
<proteinExistence type="predicted"/>
<reference evidence="2" key="1">
    <citation type="journal article" date="2023" name="Insect Mol. Biol.">
        <title>Genome sequencing provides insights into the evolution of gene families encoding plant cell wall-degrading enzymes in longhorned beetles.</title>
        <authorList>
            <person name="Shin N.R."/>
            <person name="Okamura Y."/>
            <person name="Kirsch R."/>
            <person name="Pauchet Y."/>
        </authorList>
    </citation>
    <scope>NUCLEOTIDE SEQUENCE</scope>
    <source>
        <strain evidence="2">MMC_N1</strain>
    </source>
</reference>
<dbReference type="EMBL" id="JAPWTJ010000108">
    <property type="protein sequence ID" value="KAJ8982780.1"/>
    <property type="molecule type" value="Genomic_DNA"/>
</dbReference>
<protein>
    <submittedName>
        <fullName evidence="2">Uncharacterized protein</fullName>
    </submittedName>
</protein>